<name>A0A7H9EHQ4_9LACO</name>
<dbReference type="InterPro" id="IPR036390">
    <property type="entry name" value="WH_DNA-bd_sf"/>
</dbReference>
<dbReference type="PROSITE" id="PS01117">
    <property type="entry name" value="HTH_MARR_1"/>
    <property type="match status" value="1"/>
</dbReference>
<keyword evidence="1" id="KW-0805">Transcription regulation</keyword>
<evidence type="ECO:0000256" key="3">
    <source>
        <dbReference type="ARBA" id="ARBA00023163"/>
    </source>
</evidence>
<dbReference type="RefSeq" id="WP_180849055.1">
    <property type="nucleotide sequence ID" value="NZ_CP047418.1"/>
</dbReference>
<keyword evidence="3" id="KW-0804">Transcription</keyword>
<dbReference type="InterPro" id="IPR000835">
    <property type="entry name" value="HTH_MarR-typ"/>
</dbReference>
<dbReference type="Proteomes" id="UP000510886">
    <property type="component" value="Chromosome"/>
</dbReference>
<dbReference type="PRINTS" id="PR00598">
    <property type="entry name" value="HTHMARR"/>
</dbReference>
<keyword evidence="2" id="KW-0238">DNA-binding</keyword>
<dbReference type="InterPro" id="IPR036388">
    <property type="entry name" value="WH-like_DNA-bd_sf"/>
</dbReference>
<feature type="domain" description="HTH marR-type" evidence="4">
    <location>
        <begin position="9"/>
        <end position="141"/>
    </location>
</feature>
<evidence type="ECO:0000313" key="6">
    <source>
        <dbReference type="Proteomes" id="UP000510886"/>
    </source>
</evidence>
<dbReference type="EMBL" id="CP047418">
    <property type="protein sequence ID" value="QLL77228.1"/>
    <property type="molecule type" value="Genomic_DNA"/>
</dbReference>
<evidence type="ECO:0000256" key="1">
    <source>
        <dbReference type="ARBA" id="ARBA00023015"/>
    </source>
</evidence>
<dbReference type="GO" id="GO:0003677">
    <property type="term" value="F:DNA binding"/>
    <property type="evidence" value="ECO:0007669"/>
    <property type="project" value="UniProtKB-KW"/>
</dbReference>
<evidence type="ECO:0000259" key="4">
    <source>
        <dbReference type="PROSITE" id="PS50995"/>
    </source>
</evidence>
<sequence>MIDKKLAHQAPLGLVLFKLRRMYGQLVHHQLWQHDLYHGQDIILGILDRVGPCSQTELRQRLQIQHTTVVKTIMRLERKGYVQRYKLATDRRVTMVELTPAGHDLAKELAQVWITSEGVITAGLTPAEQAEFIRLTKKITANISKKLDEYHKEGEEKRCGR</sequence>
<dbReference type="PROSITE" id="PS50995">
    <property type="entry name" value="HTH_MARR_2"/>
    <property type="match status" value="1"/>
</dbReference>
<gene>
    <name evidence="5" type="ORF">GTO87_00410</name>
</gene>
<proteinExistence type="predicted"/>
<evidence type="ECO:0000256" key="2">
    <source>
        <dbReference type="ARBA" id="ARBA00023125"/>
    </source>
</evidence>
<dbReference type="Gene3D" id="1.10.10.10">
    <property type="entry name" value="Winged helix-like DNA-binding domain superfamily/Winged helix DNA-binding domain"/>
    <property type="match status" value="1"/>
</dbReference>
<dbReference type="PANTHER" id="PTHR42756:SF1">
    <property type="entry name" value="TRANSCRIPTIONAL REPRESSOR OF EMRAB OPERON"/>
    <property type="match status" value="1"/>
</dbReference>
<accession>A0A7H9EHQ4</accession>
<evidence type="ECO:0000313" key="5">
    <source>
        <dbReference type="EMBL" id="QLL77228.1"/>
    </source>
</evidence>
<dbReference type="AlphaFoldDB" id="A0A7H9EHQ4"/>
<reference evidence="5 6" key="1">
    <citation type="submission" date="2020-01" db="EMBL/GenBank/DDBJ databases">
        <title>Complete and circular genome sequences of six lactobacillus isolates from horses.</title>
        <authorList>
            <person name="Hassan H.M."/>
        </authorList>
    </citation>
    <scope>NUCLEOTIDE SEQUENCE [LARGE SCALE GENOMIC DNA]</scope>
    <source>
        <strain evidence="5 6">1A</strain>
    </source>
</reference>
<organism evidence="5 6">
    <name type="scientific">Ligilactobacillus saerimneri</name>
    <dbReference type="NCBI Taxonomy" id="228229"/>
    <lineage>
        <taxon>Bacteria</taxon>
        <taxon>Bacillati</taxon>
        <taxon>Bacillota</taxon>
        <taxon>Bacilli</taxon>
        <taxon>Lactobacillales</taxon>
        <taxon>Lactobacillaceae</taxon>
        <taxon>Ligilactobacillus</taxon>
    </lineage>
</organism>
<protein>
    <submittedName>
        <fullName evidence="5">MarR family transcriptional regulator</fullName>
    </submittedName>
</protein>
<dbReference type="Pfam" id="PF01047">
    <property type="entry name" value="MarR"/>
    <property type="match status" value="1"/>
</dbReference>
<dbReference type="SUPFAM" id="SSF46785">
    <property type="entry name" value="Winged helix' DNA-binding domain"/>
    <property type="match status" value="1"/>
</dbReference>
<dbReference type="KEGG" id="lsw:GTO87_00410"/>
<dbReference type="SMART" id="SM00347">
    <property type="entry name" value="HTH_MARR"/>
    <property type="match status" value="1"/>
</dbReference>
<dbReference type="PANTHER" id="PTHR42756">
    <property type="entry name" value="TRANSCRIPTIONAL REGULATOR, MARR"/>
    <property type="match status" value="1"/>
</dbReference>
<dbReference type="InterPro" id="IPR023187">
    <property type="entry name" value="Tscrpt_reg_MarR-type_CS"/>
</dbReference>
<dbReference type="GO" id="GO:0003700">
    <property type="term" value="F:DNA-binding transcription factor activity"/>
    <property type="evidence" value="ECO:0007669"/>
    <property type="project" value="InterPro"/>
</dbReference>